<dbReference type="AlphaFoldDB" id="A0A917C956"/>
<reference evidence="2" key="1">
    <citation type="journal article" date="2014" name="Int. J. Syst. Evol. Microbiol.">
        <title>Complete genome sequence of Corynebacterium casei LMG S-19264T (=DSM 44701T), isolated from a smear-ripened cheese.</title>
        <authorList>
            <consortium name="US DOE Joint Genome Institute (JGI-PGF)"/>
            <person name="Walter F."/>
            <person name="Albersmeier A."/>
            <person name="Kalinowski J."/>
            <person name="Ruckert C."/>
        </authorList>
    </citation>
    <scope>NUCLEOTIDE SEQUENCE</scope>
    <source>
        <strain evidence="2">CGMCC 1.16134</strain>
    </source>
</reference>
<protein>
    <submittedName>
        <fullName evidence="2">Uncharacterized protein</fullName>
    </submittedName>
</protein>
<sequence>MNNAFILSFSVAVGSIVMLILNLIFFGSSIATTILGASTALNCAVLSTFYREESLETLKRMFGKR</sequence>
<evidence type="ECO:0000313" key="2">
    <source>
        <dbReference type="EMBL" id="GGF76691.1"/>
    </source>
</evidence>
<gene>
    <name evidence="2" type="ORF">GCM10010912_22250</name>
</gene>
<comment type="caution">
    <text evidence="2">The sequence shown here is derived from an EMBL/GenBank/DDBJ whole genome shotgun (WGS) entry which is preliminary data.</text>
</comment>
<evidence type="ECO:0000256" key="1">
    <source>
        <dbReference type="SAM" id="Phobius"/>
    </source>
</evidence>
<proteinExistence type="predicted"/>
<dbReference type="Proteomes" id="UP000637643">
    <property type="component" value="Unassembled WGS sequence"/>
</dbReference>
<name>A0A917C956_9BACL</name>
<reference evidence="2" key="2">
    <citation type="submission" date="2020-09" db="EMBL/GenBank/DDBJ databases">
        <authorList>
            <person name="Sun Q."/>
            <person name="Zhou Y."/>
        </authorList>
    </citation>
    <scope>NUCLEOTIDE SEQUENCE</scope>
    <source>
        <strain evidence="2">CGMCC 1.16134</strain>
    </source>
</reference>
<keyword evidence="1" id="KW-0472">Membrane</keyword>
<feature type="transmembrane region" description="Helical" evidence="1">
    <location>
        <begin position="5"/>
        <end position="24"/>
    </location>
</feature>
<evidence type="ECO:0000313" key="3">
    <source>
        <dbReference type="Proteomes" id="UP000637643"/>
    </source>
</evidence>
<accession>A0A917C956</accession>
<feature type="transmembrane region" description="Helical" evidence="1">
    <location>
        <begin position="30"/>
        <end position="50"/>
    </location>
</feature>
<organism evidence="2 3">
    <name type="scientific">Paenibacillus albidus</name>
    <dbReference type="NCBI Taxonomy" id="2041023"/>
    <lineage>
        <taxon>Bacteria</taxon>
        <taxon>Bacillati</taxon>
        <taxon>Bacillota</taxon>
        <taxon>Bacilli</taxon>
        <taxon>Bacillales</taxon>
        <taxon>Paenibacillaceae</taxon>
        <taxon>Paenibacillus</taxon>
    </lineage>
</organism>
<keyword evidence="1" id="KW-1133">Transmembrane helix</keyword>
<keyword evidence="3" id="KW-1185">Reference proteome</keyword>
<dbReference type="EMBL" id="BMKR01000007">
    <property type="protein sequence ID" value="GGF76691.1"/>
    <property type="molecule type" value="Genomic_DNA"/>
</dbReference>
<keyword evidence="1" id="KW-0812">Transmembrane</keyword>
<dbReference type="RefSeq" id="WP_189024758.1">
    <property type="nucleotide sequence ID" value="NZ_BMKR01000007.1"/>
</dbReference>